<dbReference type="Gene3D" id="2.60.40.10">
    <property type="entry name" value="Immunoglobulins"/>
    <property type="match status" value="1"/>
</dbReference>
<dbReference type="GO" id="GO:0042008">
    <property type="term" value="F:interleukin-18 receptor activity"/>
    <property type="evidence" value="ECO:0007669"/>
    <property type="project" value="TreeGrafter"/>
</dbReference>
<proteinExistence type="predicted"/>
<feature type="domain" description="Ig-like" evidence="4">
    <location>
        <begin position="1"/>
        <end position="65"/>
    </location>
</feature>
<dbReference type="SUPFAM" id="SSF48726">
    <property type="entry name" value="Immunoglobulin"/>
    <property type="match status" value="1"/>
</dbReference>
<dbReference type="PROSITE" id="PS50835">
    <property type="entry name" value="IG_LIKE"/>
    <property type="match status" value="1"/>
</dbReference>
<keyword evidence="2" id="KW-0325">Glycoprotein</keyword>
<dbReference type="Proteomes" id="UP000193380">
    <property type="component" value="Unassembled WGS sequence"/>
</dbReference>
<evidence type="ECO:0000256" key="1">
    <source>
        <dbReference type="ARBA" id="ARBA00023157"/>
    </source>
</evidence>
<dbReference type="InterPro" id="IPR013783">
    <property type="entry name" value="Ig-like_fold"/>
</dbReference>
<feature type="non-terminal residue" evidence="5">
    <location>
        <position position="197"/>
    </location>
</feature>
<evidence type="ECO:0000313" key="6">
    <source>
        <dbReference type="Proteomes" id="UP000193380"/>
    </source>
</evidence>
<dbReference type="InterPro" id="IPR015621">
    <property type="entry name" value="IL-1_rcpt_fam"/>
</dbReference>
<keyword evidence="1" id="KW-1015">Disulfide bond</keyword>
<protein>
    <recommendedName>
        <fullName evidence="4">Ig-like domain-containing protein</fullName>
    </recommendedName>
</protein>
<sequence length="197" mass="21713">MQCTKPQSAGLCEHLYNITASSEEADWSKAEGETNRDRDDGAVTGRGNALWFSTVTAKDSGKYTCHTGGMVIHVYVEVLERASLGCRDTEENRVTLVLGKGGRIPCPGIKCRTQRSEVTWYKVIIPADFWMDEWMDGWMVGGSMDGWVGGWVGGCRWVVGWLVVCRCVGGWLGRCVGGGWLVGWVGGWVSRWVGGWL</sequence>
<dbReference type="PANTHER" id="PTHR11890">
    <property type="entry name" value="INTERLEUKIN-1 RECEPTOR FAMILY MEMBER"/>
    <property type="match status" value="1"/>
</dbReference>
<name>A0A061AEF4_ONCMY</name>
<dbReference type="EMBL" id="FR984007">
    <property type="protein sequence ID" value="CDR19140.1"/>
    <property type="molecule type" value="Genomic_DNA"/>
</dbReference>
<evidence type="ECO:0000259" key="4">
    <source>
        <dbReference type="PROSITE" id="PS50835"/>
    </source>
</evidence>
<gene>
    <name evidence="5" type="ORF">GSONMT00029719001</name>
</gene>
<dbReference type="PANTHER" id="PTHR11890:SF23">
    <property type="entry name" value="INTERLEUKIN-18 RECEPTOR ACCESSORY PROTEIN"/>
    <property type="match status" value="1"/>
</dbReference>
<dbReference type="PaxDb" id="8022-A0A061AEF4"/>
<organism evidence="5 6">
    <name type="scientific">Oncorhynchus mykiss</name>
    <name type="common">Rainbow trout</name>
    <name type="synonym">Salmo gairdneri</name>
    <dbReference type="NCBI Taxonomy" id="8022"/>
    <lineage>
        <taxon>Eukaryota</taxon>
        <taxon>Metazoa</taxon>
        <taxon>Chordata</taxon>
        <taxon>Craniata</taxon>
        <taxon>Vertebrata</taxon>
        <taxon>Euteleostomi</taxon>
        <taxon>Actinopterygii</taxon>
        <taxon>Neopterygii</taxon>
        <taxon>Teleostei</taxon>
        <taxon>Protacanthopterygii</taxon>
        <taxon>Salmoniformes</taxon>
        <taxon>Salmonidae</taxon>
        <taxon>Salmoninae</taxon>
        <taxon>Oncorhynchus</taxon>
    </lineage>
</organism>
<accession>A0A061AEF4</accession>
<keyword evidence="3" id="KW-0393">Immunoglobulin domain</keyword>
<dbReference type="InterPro" id="IPR036179">
    <property type="entry name" value="Ig-like_dom_sf"/>
</dbReference>
<reference evidence="5" key="1">
    <citation type="journal article" date="2014" name="Nat. Commun.">
        <title>The rainbow trout genome provides novel insights into evolution after whole-genome duplication in vertebrates.</title>
        <authorList>
            <person name="Berthelot C."/>
            <person name="Brunet F."/>
            <person name="Chalopin D."/>
            <person name="Juanchich A."/>
            <person name="Bernard M."/>
            <person name="Noel B."/>
            <person name="Bento P."/>
            <person name="Da Silva C."/>
            <person name="Labadie K."/>
            <person name="Alberti A."/>
            <person name="Aury J.M."/>
            <person name="Louis A."/>
            <person name="Dehais P."/>
            <person name="Bardou P."/>
            <person name="Montfort J."/>
            <person name="Klopp C."/>
            <person name="Cabau C."/>
            <person name="Gaspin C."/>
            <person name="Thorgaard G.H."/>
            <person name="Boussaha M."/>
            <person name="Quillet E."/>
            <person name="Guyomard R."/>
            <person name="Galiana D."/>
            <person name="Bobe J."/>
            <person name="Volff J.N."/>
            <person name="Genet C."/>
            <person name="Wincker P."/>
            <person name="Jaillon O."/>
            <person name="Roest Crollius H."/>
            <person name="Guiguen Y."/>
        </authorList>
    </citation>
    <scope>NUCLEOTIDE SEQUENCE [LARGE SCALE GENOMIC DNA]</scope>
</reference>
<evidence type="ECO:0000256" key="2">
    <source>
        <dbReference type="ARBA" id="ARBA00023180"/>
    </source>
</evidence>
<evidence type="ECO:0000256" key="3">
    <source>
        <dbReference type="ARBA" id="ARBA00023319"/>
    </source>
</evidence>
<dbReference type="STRING" id="8022.A0A061AEF4"/>
<reference evidence="5" key="2">
    <citation type="submission" date="2014-03" db="EMBL/GenBank/DDBJ databases">
        <authorList>
            <person name="Genoscope - CEA"/>
        </authorList>
    </citation>
    <scope>NUCLEOTIDE SEQUENCE</scope>
</reference>
<evidence type="ECO:0000313" key="5">
    <source>
        <dbReference type="EMBL" id="CDR19140.1"/>
    </source>
</evidence>
<dbReference type="AlphaFoldDB" id="A0A061AEF4"/>
<dbReference type="InterPro" id="IPR007110">
    <property type="entry name" value="Ig-like_dom"/>
</dbReference>